<evidence type="ECO:0008006" key="3">
    <source>
        <dbReference type="Google" id="ProtNLM"/>
    </source>
</evidence>
<name>A0A7C5HKB1_9CHLB</name>
<reference evidence="2" key="1">
    <citation type="journal article" date="2020" name="mSystems">
        <title>Genome- and Community-Level Interaction Insights into Carbon Utilization and Element Cycling Functions of Hydrothermarchaeota in Hydrothermal Sediment.</title>
        <authorList>
            <person name="Zhou Z."/>
            <person name="Liu Y."/>
            <person name="Xu W."/>
            <person name="Pan J."/>
            <person name="Luo Z.H."/>
            <person name="Li M."/>
        </authorList>
    </citation>
    <scope>NUCLEOTIDE SEQUENCE [LARGE SCALE GENOMIC DNA]</scope>
    <source>
        <strain evidence="2">HyVt-633</strain>
    </source>
</reference>
<dbReference type="Gene3D" id="2.60.450.10">
    <property type="entry name" value="Lipopolysaccharide (LPS) transport protein A like domain"/>
    <property type="match status" value="1"/>
</dbReference>
<dbReference type="EMBL" id="DRSQ01000180">
    <property type="protein sequence ID" value="HHE32662.1"/>
    <property type="molecule type" value="Genomic_DNA"/>
</dbReference>
<protein>
    <recommendedName>
        <fullName evidence="3">Organic solvent tolerance-like N-terminal domain-containing protein</fullName>
    </recommendedName>
</protein>
<accession>A0A7C5HKB1</accession>
<evidence type="ECO:0000256" key="1">
    <source>
        <dbReference type="SAM" id="SignalP"/>
    </source>
</evidence>
<keyword evidence="1" id="KW-0732">Signal</keyword>
<sequence>MNNTKRSIVKTAWWLMLPLAVWGTFLTDNTASAEKKKTILEHADFIEGGETTGPGGAAISYRSAVGNVRFLHGKTILECDRATDWLENERIDLNGHIVIQDNSLETRSDTGTYDTRRESGELSGNVRGRVAEDSLTAKSVRATVEMIGDNLWLFGDAVVWQPGRQLSGDTIRVHLREIDGKKRVDELEVRGHAFLAIKDSLASSPLTYDQLSARRLLARLDERSRLKNVTATEKAQSLYHLYDEKQQPTGANYTSGAKIRMFFVEGRLSRILTTGNPLGKEYPSSMMNEREIDLPGFRLRDKERPVFEP</sequence>
<dbReference type="AlphaFoldDB" id="A0A7C5HKB1"/>
<organism evidence="2">
    <name type="scientific">Chlorobaculum parvum</name>
    <dbReference type="NCBI Taxonomy" id="274539"/>
    <lineage>
        <taxon>Bacteria</taxon>
        <taxon>Pseudomonadati</taxon>
        <taxon>Chlorobiota</taxon>
        <taxon>Chlorobiia</taxon>
        <taxon>Chlorobiales</taxon>
        <taxon>Chlorobiaceae</taxon>
        <taxon>Chlorobaculum</taxon>
    </lineage>
</organism>
<dbReference type="Proteomes" id="UP000886058">
    <property type="component" value="Unassembled WGS sequence"/>
</dbReference>
<feature type="chain" id="PRO_5027619869" description="Organic solvent tolerance-like N-terminal domain-containing protein" evidence="1">
    <location>
        <begin position="24"/>
        <end position="309"/>
    </location>
</feature>
<evidence type="ECO:0000313" key="2">
    <source>
        <dbReference type="EMBL" id="HHE32662.1"/>
    </source>
</evidence>
<feature type="signal peptide" evidence="1">
    <location>
        <begin position="1"/>
        <end position="23"/>
    </location>
</feature>
<gene>
    <name evidence="2" type="ORF">ENL07_08620</name>
</gene>
<comment type="caution">
    <text evidence="2">The sequence shown here is derived from an EMBL/GenBank/DDBJ whole genome shotgun (WGS) entry which is preliminary data.</text>
</comment>
<proteinExistence type="predicted"/>